<dbReference type="RefSeq" id="XP_013240487.1">
    <property type="nucleotide sequence ID" value="XM_013385033.1"/>
</dbReference>
<dbReference type="EMBL" id="JMSN01000130">
    <property type="protein sequence ID" value="KDN37819.1"/>
    <property type="molecule type" value="Genomic_DNA"/>
</dbReference>
<organism evidence="2 3">
    <name type="scientific">Tilletiaria anomala (strain ATCC 24038 / CBS 436.72 / UBC 951)</name>
    <dbReference type="NCBI Taxonomy" id="1037660"/>
    <lineage>
        <taxon>Eukaryota</taxon>
        <taxon>Fungi</taxon>
        <taxon>Dikarya</taxon>
        <taxon>Basidiomycota</taxon>
        <taxon>Ustilaginomycotina</taxon>
        <taxon>Exobasidiomycetes</taxon>
        <taxon>Georgefischeriales</taxon>
        <taxon>Tilletiariaceae</taxon>
        <taxon>Tilletiaria</taxon>
    </lineage>
</organism>
<keyword evidence="3" id="KW-1185">Reference proteome</keyword>
<evidence type="ECO:0000256" key="1">
    <source>
        <dbReference type="SAM" id="MobiDB-lite"/>
    </source>
</evidence>
<feature type="compositionally biased region" description="Basic and acidic residues" evidence="1">
    <location>
        <begin position="152"/>
        <end position="167"/>
    </location>
</feature>
<feature type="region of interest" description="Disordered" evidence="1">
    <location>
        <begin position="1"/>
        <end position="180"/>
    </location>
</feature>
<evidence type="ECO:0000313" key="2">
    <source>
        <dbReference type="EMBL" id="KDN37819.1"/>
    </source>
</evidence>
<comment type="caution">
    <text evidence="2">The sequence shown here is derived from an EMBL/GenBank/DDBJ whole genome shotgun (WGS) entry which is preliminary data.</text>
</comment>
<dbReference type="InParanoid" id="A0A066VGE0"/>
<evidence type="ECO:0000313" key="3">
    <source>
        <dbReference type="Proteomes" id="UP000027361"/>
    </source>
</evidence>
<reference evidence="2 3" key="1">
    <citation type="submission" date="2014-05" db="EMBL/GenBank/DDBJ databases">
        <title>Draft genome sequence of a rare smut relative, Tilletiaria anomala UBC 951.</title>
        <authorList>
            <consortium name="DOE Joint Genome Institute"/>
            <person name="Toome M."/>
            <person name="Kuo A."/>
            <person name="Henrissat B."/>
            <person name="Lipzen A."/>
            <person name="Tritt A."/>
            <person name="Yoshinaga Y."/>
            <person name="Zane M."/>
            <person name="Barry K."/>
            <person name="Grigoriev I.V."/>
            <person name="Spatafora J.W."/>
            <person name="Aimea M.C."/>
        </authorList>
    </citation>
    <scope>NUCLEOTIDE SEQUENCE [LARGE SCALE GENOMIC DNA]</scope>
    <source>
        <strain evidence="2 3">UBC 951</strain>
    </source>
</reference>
<feature type="compositionally biased region" description="Polar residues" evidence="1">
    <location>
        <begin position="59"/>
        <end position="91"/>
    </location>
</feature>
<protein>
    <submittedName>
        <fullName evidence="2">Uncharacterized protein</fullName>
    </submittedName>
</protein>
<proteinExistence type="predicted"/>
<dbReference type="Proteomes" id="UP000027361">
    <property type="component" value="Unassembled WGS sequence"/>
</dbReference>
<feature type="compositionally biased region" description="Polar residues" evidence="1">
    <location>
        <begin position="1"/>
        <end position="10"/>
    </location>
</feature>
<accession>A0A066VGE0</accession>
<dbReference type="AlphaFoldDB" id="A0A066VGE0"/>
<sequence length="264" mass="29430">MPRGPLNQQGEVPRQGCPQEGLEEWRRAGNCSESKESDKDNAVSKAARQLSQDAEEALNASQHPRVQQHQQDVQVPALTWQQKLLQASGSSKGRAKFRSSPMRSRKDGMLSRPAAQPAWYISTSSAPRAHSRESSSSPAPNLTWQQKQLLRRSPDEMCGHCPEDRHSSRQQKQHPKSCTRTTQDVYVVPHLPYKYPSGALSVAPFRLGFIEKAASYEPGPQAHRTKRMSPQDADQACQVESYAAPKCFDAPLAQALPQPSFNRH</sequence>
<dbReference type="HOGENOM" id="CLU_1054424_0_0_1"/>
<name>A0A066VGE0_TILAU</name>
<feature type="compositionally biased region" description="Basic residues" evidence="1">
    <location>
        <begin position="168"/>
        <end position="177"/>
    </location>
</feature>
<feature type="compositionally biased region" description="Basic and acidic residues" evidence="1">
    <location>
        <begin position="23"/>
        <end position="42"/>
    </location>
</feature>
<feature type="compositionally biased region" description="Polar residues" evidence="1">
    <location>
        <begin position="134"/>
        <end position="148"/>
    </location>
</feature>
<gene>
    <name evidence="2" type="ORF">K437DRAFT_35448</name>
</gene>
<dbReference type="GeneID" id="25267400"/>